<name>A0AAV2GX23_9ROSI</name>
<dbReference type="Pfam" id="PF14111">
    <property type="entry name" value="DUF4283"/>
    <property type="match status" value="1"/>
</dbReference>
<gene>
    <name evidence="3" type="ORF">LTRI10_LOCUS53040</name>
</gene>
<sequence length="253" mass="28784">MLSAPQTTCDPPEADMAISGRPPDSSPAFPPITTPITHSAPSSPPLNYKLALAGSPASSPTKAQQWTFIGEHDLEVGLYNGEPELRISSQLKERLCLPWKRTLVARLLGKSVSYQYICSQLRWKWKPAGSMEILDLNNSTFLVNFSNEKDYLNALTGGPWVILDHYLIVHQWSHTFRTSDKPHRSVVAWVQLPELPIHFYHREVLFAMGNILGRTIKLDYHTEHRERGKFARIAVELDMTKPLKTRIRLDGFW</sequence>
<dbReference type="PANTHER" id="PTHR31286">
    <property type="entry name" value="GLYCINE-RICH CELL WALL STRUCTURAL PROTEIN 1.8-LIKE"/>
    <property type="match status" value="1"/>
</dbReference>
<dbReference type="EMBL" id="OZ034822">
    <property type="protein sequence ID" value="CAL1413840.1"/>
    <property type="molecule type" value="Genomic_DNA"/>
</dbReference>
<feature type="domain" description="DUF4283" evidence="2">
    <location>
        <begin position="99"/>
        <end position="178"/>
    </location>
</feature>
<organism evidence="3 4">
    <name type="scientific">Linum trigynum</name>
    <dbReference type="NCBI Taxonomy" id="586398"/>
    <lineage>
        <taxon>Eukaryota</taxon>
        <taxon>Viridiplantae</taxon>
        <taxon>Streptophyta</taxon>
        <taxon>Embryophyta</taxon>
        <taxon>Tracheophyta</taxon>
        <taxon>Spermatophyta</taxon>
        <taxon>Magnoliopsida</taxon>
        <taxon>eudicotyledons</taxon>
        <taxon>Gunneridae</taxon>
        <taxon>Pentapetalae</taxon>
        <taxon>rosids</taxon>
        <taxon>fabids</taxon>
        <taxon>Malpighiales</taxon>
        <taxon>Linaceae</taxon>
        <taxon>Linum</taxon>
    </lineage>
</organism>
<evidence type="ECO:0000256" key="1">
    <source>
        <dbReference type="SAM" id="MobiDB-lite"/>
    </source>
</evidence>
<evidence type="ECO:0000313" key="3">
    <source>
        <dbReference type="EMBL" id="CAL1413840.1"/>
    </source>
</evidence>
<dbReference type="InterPro" id="IPR025558">
    <property type="entry name" value="DUF4283"/>
</dbReference>
<dbReference type="Proteomes" id="UP001497516">
    <property type="component" value="Chromosome 9"/>
</dbReference>
<feature type="compositionally biased region" description="Pro residues" evidence="1">
    <location>
        <begin position="24"/>
        <end position="33"/>
    </location>
</feature>
<evidence type="ECO:0000259" key="2">
    <source>
        <dbReference type="Pfam" id="PF14111"/>
    </source>
</evidence>
<reference evidence="3 4" key="1">
    <citation type="submission" date="2024-04" db="EMBL/GenBank/DDBJ databases">
        <authorList>
            <person name="Fracassetti M."/>
        </authorList>
    </citation>
    <scope>NUCLEOTIDE SEQUENCE [LARGE SCALE GENOMIC DNA]</scope>
</reference>
<dbReference type="PANTHER" id="PTHR31286:SF99">
    <property type="entry name" value="DUF4283 DOMAIN-CONTAINING PROTEIN"/>
    <property type="match status" value="1"/>
</dbReference>
<dbReference type="AlphaFoldDB" id="A0AAV2GX23"/>
<feature type="region of interest" description="Disordered" evidence="1">
    <location>
        <begin position="1"/>
        <end position="41"/>
    </location>
</feature>
<evidence type="ECO:0000313" key="4">
    <source>
        <dbReference type="Proteomes" id="UP001497516"/>
    </source>
</evidence>
<accession>A0AAV2GX23</accession>
<proteinExistence type="predicted"/>
<keyword evidence="4" id="KW-1185">Reference proteome</keyword>
<protein>
    <recommendedName>
        <fullName evidence="2">DUF4283 domain-containing protein</fullName>
    </recommendedName>
</protein>
<dbReference type="InterPro" id="IPR040256">
    <property type="entry name" value="At4g02000-like"/>
</dbReference>